<comment type="pathway">
    <text evidence="4">Lipid metabolism.</text>
</comment>
<keyword evidence="12 25" id="KW-0548">Nucleotidyltransferase</keyword>
<comment type="caution">
    <text evidence="25">The sequence shown here is derived from an EMBL/GenBank/DDBJ whole genome shotgun (WGS) entry which is preliminary data.</text>
</comment>
<dbReference type="PANTHER" id="PTHR46382:SF1">
    <property type="entry name" value="PHOSPHATIDATE CYTIDYLYLTRANSFERASE"/>
    <property type="match status" value="1"/>
</dbReference>
<dbReference type="Pfam" id="PF01148">
    <property type="entry name" value="CTP_transf_1"/>
    <property type="match status" value="1"/>
</dbReference>
<evidence type="ECO:0000256" key="1">
    <source>
        <dbReference type="ARBA" id="ARBA00001698"/>
    </source>
</evidence>
<dbReference type="GO" id="GO:0004605">
    <property type="term" value="F:phosphatidate cytidylyltransferase activity"/>
    <property type="evidence" value="ECO:0007669"/>
    <property type="project" value="UniProtKB-EC"/>
</dbReference>
<evidence type="ECO:0000256" key="5">
    <source>
        <dbReference type="ARBA" id="ARBA00010185"/>
    </source>
</evidence>
<dbReference type="GO" id="GO:0016024">
    <property type="term" value="P:CDP-diacylglycerol biosynthetic process"/>
    <property type="evidence" value="ECO:0007669"/>
    <property type="project" value="TreeGrafter"/>
</dbReference>
<dbReference type="OrthoDB" id="9799199at2"/>
<evidence type="ECO:0000256" key="7">
    <source>
        <dbReference type="ARBA" id="ARBA00019373"/>
    </source>
</evidence>
<evidence type="ECO:0000256" key="8">
    <source>
        <dbReference type="ARBA" id="ARBA00022475"/>
    </source>
</evidence>
<evidence type="ECO:0000256" key="17">
    <source>
        <dbReference type="ARBA" id="ARBA00023264"/>
    </source>
</evidence>
<organism evidence="25 26">
    <name type="scientific">Apibacter muscae</name>
    <dbReference type="NCBI Taxonomy" id="2509004"/>
    <lineage>
        <taxon>Bacteria</taxon>
        <taxon>Pseudomonadati</taxon>
        <taxon>Bacteroidota</taxon>
        <taxon>Flavobacteriia</taxon>
        <taxon>Flavobacteriales</taxon>
        <taxon>Weeksellaceae</taxon>
        <taxon>Apibacter</taxon>
    </lineage>
</organism>
<feature type="transmembrane region" description="Helical" evidence="24">
    <location>
        <begin position="96"/>
        <end position="115"/>
    </location>
</feature>
<evidence type="ECO:0000313" key="26">
    <source>
        <dbReference type="Proteomes" id="UP000319499"/>
    </source>
</evidence>
<evidence type="ECO:0000256" key="4">
    <source>
        <dbReference type="ARBA" id="ARBA00005189"/>
    </source>
</evidence>
<sequence>MLTRTFSGLIYIFLIFICSNNIFSDFSYTYFNIKINAGLLFYILNSLFLLCCLVECIKLLKYSTFIYKLLTIAVVFILYYYSSIHYFNHSFYISSLYIRYLLTLLLFFLSIVTIFKYSNELYSDSSKLIFVLAYLGVPFGLSLALPNSYRDYTSEVFYIFLLIWVSDSFAYIIGSKFGKRKLFPKISPNKSIEGLLGGIFFTLVAGILIEYNLKILKGNWIVISLLISIFAPIGDLAESKLKRVFKVKDSGKLMPGHGGLLDRLDSYIICVPVVFIYYLILSKI</sequence>
<keyword evidence="15 24" id="KW-0472">Membrane</keyword>
<evidence type="ECO:0000256" key="19">
    <source>
        <dbReference type="ARBA" id="ARBA00031825"/>
    </source>
</evidence>
<evidence type="ECO:0000256" key="13">
    <source>
        <dbReference type="ARBA" id="ARBA00022989"/>
    </source>
</evidence>
<feature type="transmembrane region" description="Helical" evidence="24">
    <location>
        <begin position="35"/>
        <end position="53"/>
    </location>
</feature>
<evidence type="ECO:0000256" key="23">
    <source>
        <dbReference type="ARBA" id="ARBA00033406"/>
    </source>
</evidence>
<name>A0A563DGE3_9FLAO</name>
<comment type="catalytic activity">
    <reaction evidence="1">
        <text>a 1,2-diacyl-sn-glycero-3-phosphate + CTP + H(+) = a CDP-1,2-diacyl-sn-glycerol + diphosphate</text>
        <dbReference type="Rhea" id="RHEA:16229"/>
        <dbReference type="ChEBI" id="CHEBI:15378"/>
        <dbReference type="ChEBI" id="CHEBI:33019"/>
        <dbReference type="ChEBI" id="CHEBI:37563"/>
        <dbReference type="ChEBI" id="CHEBI:58332"/>
        <dbReference type="ChEBI" id="CHEBI:58608"/>
        <dbReference type="EC" id="2.7.7.41"/>
    </reaction>
</comment>
<comment type="similarity">
    <text evidence="5">Belongs to the CDS family.</text>
</comment>
<reference evidence="25 26" key="1">
    <citation type="submission" date="2019-02" db="EMBL/GenBank/DDBJ databases">
        <title>Apibacter muscae sp. nov.: a novel member of the house fly microbiota.</title>
        <authorList>
            <person name="Park R."/>
        </authorList>
    </citation>
    <scope>NUCLEOTIDE SEQUENCE [LARGE SCALE GENOMIC DNA]</scope>
    <source>
        <strain evidence="25 26">AL1</strain>
    </source>
</reference>
<evidence type="ECO:0000256" key="2">
    <source>
        <dbReference type="ARBA" id="ARBA00004651"/>
    </source>
</evidence>
<keyword evidence="14" id="KW-0443">Lipid metabolism</keyword>
<dbReference type="AlphaFoldDB" id="A0A563DGE3"/>
<evidence type="ECO:0000256" key="10">
    <source>
        <dbReference type="ARBA" id="ARBA00022679"/>
    </source>
</evidence>
<evidence type="ECO:0000256" key="3">
    <source>
        <dbReference type="ARBA" id="ARBA00005119"/>
    </source>
</evidence>
<evidence type="ECO:0000313" key="25">
    <source>
        <dbReference type="EMBL" id="TWP29142.1"/>
    </source>
</evidence>
<feature type="transmembrane region" description="Helical" evidence="24">
    <location>
        <begin position="195"/>
        <end position="213"/>
    </location>
</feature>
<evidence type="ECO:0000256" key="11">
    <source>
        <dbReference type="ARBA" id="ARBA00022692"/>
    </source>
</evidence>
<evidence type="ECO:0000256" key="12">
    <source>
        <dbReference type="ARBA" id="ARBA00022695"/>
    </source>
</evidence>
<keyword evidence="16" id="KW-0594">Phospholipid biosynthesis</keyword>
<evidence type="ECO:0000256" key="18">
    <source>
        <dbReference type="ARBA" id="ARBA00029893"/>
    </source>
</evidence>
<comment type="subcellular location">
    <subcellularLocation>
        <location evidence="2">Cell membrane</location>
        <topology evidence="2">Multi-pass membrane protein</topology>
    </subcellularLocation>
</comment>
<dbReference type="Proteomes" id="UP000319499">
    <property type="component" value="Unassembled WGS sequence"/>
</dbReference>
<accession>A0A563DGE3</accession>
<comment type="pathway">
    <text evidence="3">Phospholipid metabolism; CDP-diacylglycerol biosynthesis; CDP-diacylglycerol from sn-glycerol 3-phosphate: step 3/3.</text>
</comment>
<gene>
    <name evidence="25" type="ORF">ETU09_04685</name>
</gene>
<feature type="transmembrane region" description="Helical" evidence="24">
    <location>
        <begin position="5"/>
        <end position="23"/>
    </location>
</feature>
<feature type="transmembrane region" description="Helical" evidence="24">
    <location>
        <begin position="219"/>
        <end position="239"/>
    </location>
</feature>
<dbReference type="GO" id="GO:0005886">
    <property type="term" value="C:plasma membrane"/>
    <property type="evidence" value="ECO:0007669"/>
    <property type="project" value="UniProtKB-SubCell"/>
</dbReference>
<feature type="transmembrane region" description="Helical" evidence="24">
    <location>
        <begin position="260"/>
        <end position="280"/>
    </location>
</feature>
<proteinExistence type="inferred from homology"/>
<feature type="transmembrane region" description="Helical" evidence="24">
    <location>
        <begin position="127"/>
        <end position="145"/>
    </location>
</feature>
<evidence type="ECO:0000256" key="24">
    <source>
        <dbReference type="SAM" id="Phobius"/>
    </source>
</evidence>
<evidence type="ECO:0000256" key="6">
    <source>
        <dbReference type="ARBA" id="ARBA00012487"/>
    </source>
</evidence>
<keyword evidence="8" id="KW-1003">Cell membrane</keyword>
<evidence type="ECO:0000256" key="15">
    <source>
        <dbReference type="ARBA" id="ARBA00023136"/>
    </source>
</evidence>
<evidence type="ECO:0000256" key="9">
    <source>
        <dbReference type="ARBA" id="ARBA00022516"/>
    </source>
</evidence>
<feature type="transmembrane region" description="Helical" evidence="24">
    <location>
        <begin position="65"/>
        <end position="84"/>
    </location>
</feature>
<evidence type="ECO:0000256" key="20">
    <source>
        <dbReference type="ARBA" id="ARBA00032253"/>
    </source>
</evidence>
<keyword evidence="10 25" id="KW-0808">Transferase</keyword>
<feature type="transmembrane region" description="Helical" evidence="24">
    <location>
        <begin position="157"/>
        <end position="174"/>
    </location>
</feature>
<keyword evidence="9" id="KW-0444">Lipid biosynthesis</keyword>
<keyword evidence="26" id="KW-1185">Reference proteome</keyword>
<evidence type="ECO:0000256" key="14">
    <source>
        <dbReference type="ARBA" id="ARBA00023098"/>
    </source>
</evidence>
<dbReference type="RefSeq" id="WP_146292169.1">
    <property type="nucleotide sequence ID" value="NZ_SELH01000016.1"/>
</dbReference>
<keyword evidence="17" id="KW-1208">Phospholipid metabolism</keyword>
<keyword evidence="13 24" id="KW-1133">Transmembrane helix</keyword>
<evidence type="ECO:0000256" key="21">
    <source>
        <dbReference type="ARBA" id="ARBA00032396"/>
    </source>
</evidence>
<dbReference type="PANTHER" id="PTHR46382">
    <property type="entry name" value="PHOSPHATIDATE CYTIDYLYLTRANSFERASE"/>
    <property type="match status" value="1"/>
</dbReference>
<evidence type="ECO:0000256" key="22">
    <source>
        <dbReference type="ARBA" id="ARBA00032743"/>
    </source>
</evidence>
<dbReference type="EC" id="2.7.7.41" evidence="6"/>
<protein>
    <recommendedName>
        <fullName evidence="7">Phosphatidate cytidylyltransferase</fullName>
        <ecNumber evidence="6">2.7.7.41</ecNumber>
    </recommendedName>
    <alternativeName>
        <fullName evidence="20">CDP-DAG synthase</fullName>
    </alternativeName>
    <alternativeName>
        <fullName evidence="22">CDP-DG synthase</fullName>
    </alternativeName>
    <alternativeName>
        <fullName evidence="18">CDP-diacylglycerol synthase</fullName>
    </alternativeName>
    <alternativeName>
        <fullName evidence="21">CDP-diglyceride pyrophosphorylase</fullName>
    </alternativeName>
    <alternativeName>
        <fullName evidence="23">CDP-diglyceride synthase</fullName>
    </alternativeName>
    <alternativeName>
        <fullName evidence="19">CTP:phosphatidate cytidylyltransferase</fullName>
    </alternativeName>
</protein>
<keyword evidence="11 24" id="KW-0812">Transmembrane</keyword>
<evidence type="ECO:0000256" key="16">
    <source>
        <dbReference type="ARBA" id="ARBA00023209"/>
    </source>
</evidence>
<dbReference type="EMBL" id="SELH01000016">
    <property type="protein sequence ID" value="TWP29142.1"/>
    <property type="molecule type" value="Genomic_DNA"/>
</dbReference>